<keyword evidence="2" id="KW-1133">Transmembrane helix</keyword>
<feature type="region of interest" description="Disordered" evidence="1">
    <location>
        <begin position="47"/>
        <end position="81"/>
    </location>
</feature>
<protein>
    <submittedName>
        <fullName evidence="3">Uncharacterized protein</fullName>
    </submittedName>
</protein>
<evidence type="ECO:0000256" key="1">
    <source>
        <dbReference type="SAM" id="MobiDB-lite"/>
    </source>
</evidence>
<evidence type="ECO:0000313" key="4">
    <source>
        <dbReference type="Proteomes" id="UP001451303"/>
    </source>
</evidence>
<proteinExistence type="predicted"/>
<keyword evidence="2" id="KW-0472">Membrane</keyword>
<evidence type="ECO:0000313" key="3">
    <source>
        <dbReference type="EMBL" id="KAL0469779.1"/>
    </source>
</evidence>
<sequence length="112" mass="12243">MSGRNAIVVIVVCLLAAIAIFTVFHRKIIHFIAQWMANAKSAEAAVKKSKKAPSDDLEAAKSEPSAGSEARSGSKKTDDDKCDTECLHLPRFHQYCRGQCSRSHCASHSTLR</sequence>
<reference evidence="3 4" key="1">
    <citation type="submission" date="2023-09" db="EMBL/GenBank/DDBJ databases">
        <title>Multi-omics analysis of a traditional fermented food reveals byproduct-associated fungal strains for waste-to-food upcycling.</title>
        <authorList>
            <consortium name="Lawrence Berkeley National Laboratory"/>
            <person name="Rekdal V.M."/>
            <person name="Villalobos-Escobedo J.M."/>
            <person name="Rodriguez-Valeron N."/>
            <person name="Garcia M.O."/>
            <person name="Vasquez D.P."/>
            <person name="Damayanti I."/>
            <person name="Sorensen P.M."/>
            <person name="Baidoo E.E."/>
            <person name="De Carvalho A.C."/>
            <person name="Riley R."/>
            <person name="Lipzen A."/>
            <person name="He G."/>
            <person name="Yan M."/>
            <person name="Haridas S."/>
            <person name="Daum C."/>
            <person name="Yoshinaga Y."/>
            <person name="Ng V."/>
            <person name="Grigoriev I.V."/>
            <person name="Munk R."/>
            <person name="Nuraida L."/>
            <person name="Wijaya C.H."/>
            <person name="Morales P.-C."/>
            <person name="Keasling J.D."/>
        </authorList>
    </citation>
    <scope>NUCLEOTIDE SEQUENCE [LARGE SCALE GENOMIC DNA]</scope>
    <source>
        <strain evidence="3 4">FGSC 2613</strain>
    </source>
</reference>
<feature type="transmembrane region" description="Helical" evidence="2">
    <location>
        <begin position="6"/>
        <end position="24"/>
    </location>
</feature>
<gene>
    <name evidence="3" type="ORF">QR685DRAFT_527528</name>
</gene>
<organism evidence="3 4">
    <name type="scientific">Neurospora intermedia</name>
    <dbReference type="NCBI Taxonomy" id="5142"/>
    <lineage>
        <taxon>Eukaryota</taxon>
        <taxon>Fungi</taxon>
        <taxon>Dikarya</taxon>
        <taxon>Ascomycota</taxon>
        <taxon>Pezizomycotina</taxon>
        <taxon>Sordariomycetes</taxon>
        <taxon>Sordariomycetidae</taxon>
        <taxon>Sordariales</taxon>
        <taxon>Sordariaceae</taxon>
        <taxon>Neurospora</taxon>
    </lineage>
</organism>
<name>A0ABR3DAR2_NEUIN</name>
<dbReference type="Proteomes" id="UP001451303">
    <property type="component" value="Unassembled WGS sequence"/>
</dbReference>
<keyword evidence="2" id="KW-0812">Transmembrane</keyword>
<dbReference type="EMBL" id="JAVLET010000005">
    <property type="protein sequence ID" value="KAL0469779.1"/>
    <property type="molecule type" value="Genomic_DNA"/>
</dbReference>
<keyword evidence="4" id="KW-1185">Reference proteome</keyword>
<comment type="caution">
    <text evidence="3">The sequence shown here is derived from an EMBL/GenBank/DDBJ whole genome shotgun (WGS) entry which is preliminary data.</text>
</comment>
<evidence type="ECO:0000256" key="2">
    <source>
        <dbReference type="SAM" id="Phobius"/>
    </source>
</evidence>
<accession>A0ABR3DAR2</accession>
<feature type="compositionally biased region" description="Basic and acidic residues" evidence="1">
    <location>
        <begin position="52"/>
        <end position="61"/>
    </location>
</feature>